<protein>
    <recommendedName>
        <fullName evidence="2">Putative zinc-finger domain-containing protein</fullName>
    </recommendedName>
</protein>
<feature type="compositionally biased region" description="Low complexity" evidence="1">
    <location>
        <begin position="147"/>
        <end position="159"/>
    </location>
</feature>
<organism evidence="3 4">
    <name type="scientific">Roseisolibacter agri</name>
    <dbReference type="NCBI Taxonomy" id="2014610"/>
    <lineage>
        <taxon>Bacteria</taxon>
        <taxon>Pseudomonadati</taxon>
        <taxon>Gemmatimonadota</taxon>
        <taxon>Gemmatimonadia</taxon>
        <taxon>Gemmatimonadales</taxon>
        <taxon>Gemmatimonadaceae</taxon>
        <taxon>Roseisolibacter</taxon>
    </lineage>
</organism>
<feature type="compositionally biased region" description="Low complexity" evidence="1">
    <location>
        <begin position="183"/>
        <end position="208"/>
    </location>
</feature>
<dbReference type="InterPro" id="IPR041916">
    <property type="entry name" value="Anti_sigma_zinc_sf"/>
</dbReference>
<dbReference type="RefSeq" id="WP_284348678.1">
    <property type="nucleotide sequence ID" value="NZ_BRXS01000001.1"/>
</dbReference>
<dbReference type="InterPro" id="IPR027383">
    <property type="entry name" value="Znf_put"/>
</dbReference>
<gene>
    <name evidence="3" type="ORF">rosag_07430</name>
</gene>
<sequence length="295" mass="30688">MTDIRTPTRPADALPPACAVVDERLMDYLEGDLPAADRAAVEAHLAECGRCRALVADLRAITAGAAALPVLRPERDLWAGIAERIEAPVVPLQVRSTTRRAEPAARATVAVTRRWMAAAAAALVTVTSGVTYLATRGPDALRAVAAATPDTTARDTAAPTPAPVAPAGTSVATLPAAPEPRPDSATPAPAPAAGGTARLAARRATPSAEASVPGVRDYDRAIATLRTAVRERRADLDSGTVAVLERNLRIIDEAIRQSREALASDPGSPLAGRALTKALDRKVELLRTVALMPRT</sequence>
<feature type="domain" description="Putative zinc-finger" evidence="2">
    <location>
        <begin position="18"/>
        <end position="52"/>
    </location>
</feature>
<proteinExistence type="predicted"/>
<evidence type="ECO:0000313" key="3">
    <source>
        <dbReference type="EMBL" id="GLC24230.1"/>
    </source>
</evidence>
<dbReference type="Proteomes" id="UP001161325">
    <property type="component" value="Unassembled WGS sequence"/>
</dbReference>
<evidence type="ECO:0000313" key="4">
    <source>
        <dbReference type="Proteomes" id="UP001161325"/>
    </source>
</evidence>
<accession>A0AA37Q062</accession>
<evidence type="ECO:0000259" key="2">
    <source>
        <dbReference type="Pfam" id="PF13490"/>
    </source>
</evidence>
<feature type="region of interest" description="Disordered" evidence="1">
    <location>
        <begin position="147"/>
        <end position="213"/>
    </location>
</feature>
<dbReference type="EMBL" id="BRXS01000001">
    <property type="protein sequence ID" value="GLC24230.1"/>
    <property type="molecule type" value="Genomic_DNA"/>
</dbReference>
<comment type="caution">
    <text evidence="3">The sequence shown here is derived from an EMBL/GenBank/DDBJ whole genome shotgun (WGS) entry which is preliminary data.</text>
</comment>
<evidence type="ECO:0000256" key="1">
    <source>
        <dbReference type="SAM" id="MobiDB-lite"/>
    </source>
</evidence>
<keyword evidence="4" id="KW-1185">Reference proteome</keyword>
<dbReference type="Gene3D" id="1.10.10.1320">
    <property type="entry name" value="Anti-sigma factor, zinc-finger domain"/>
    <property type="match status" value="1"/>
</dbReference>
<name>A0AA37Q062_9BACT</name>
<dbReference type="Pfam" id="PF13490">
    <property type="entry name" value="zf-HC2"/>
    <property type="match status" value="1"/>
</dbReference>
<reference evidence="3" key="1">
    <citation type="submission" date="2022-08" db="EMBL/GenBank/DDBJ databases">
        <title>Draft genome sequencing of Roseisolibacter agri AW1220.</title>
        <authorList>
            <person name="Tobiishi Y."/>
            <person name="Tonouchi A."/>
        </authorList>
    </citation>
    <scope>NUCLEOTIDE SEQUENCE</scope>
    <source>
        <strain evidence="3">AW1220</strain>
    </source>
</reference>
<dbReference type="AlphaFoldDB" id="A0AA37Q062"/>